<feature type="compositionally biased region" description="Low complexity" evidence="13">
    <location>
        <begin position="761"/>
        <end position="778"/>
    </location>
</feature>
<dbReference type="EMBL" id="LFZO01000297">
    <property type="protein sequence ID" value="KXT09930.1"/>
    <property type="molecule type" value="Genomic_DNA"/>
</dbReference>
<evidence type="ECO:0008006" key="19">
    <source>
        <dbReference type="Google" id="ProtNLM"/>
    </source>
</evidence>
<dbReference type="SUPFAM" id="SSF54928">
    <property type="entry name" value="RNA-binding domain, RBD"/>
    <property type="match status" value="1"/>
</dbReference>
<dbReference type="GO" id="GO:0051254">
    <property type="term" value="P:positive regulation of RNA metabolic process"/>
    <property type="evidence" value="ECO:0007669"/>
    <property type="project" value="UniProtKB-ARBA"/>
</dbReference>
<dbReference type="SUPFAM" id="SSF57850">
    <property type="entry name" value="RING/U-box"/>
    <property type="match status" value="1"/>
</dbReference>
<keyword evidence="8" id="KW-0175">Coiled coil</keyword>
<dbReference type="GO" id="GO:0010557">
    <property type="term" value="P:positive regulation of macromolecule biosynthetic process"/>
    <property type="evidence" value="ECO:0007669"/>
    <property type="project" value="UniProtKB-ARBA"/>
</dbReference>
<dbReference type="GO" id="GO:0016567">
    <property type="term" value="P:protein ubiquitination"/>
    <property type="evidence" value="ECO:0007669"/>
    <property type="project" value="TreeGrafter"/>
</dbReference>
<keyword evidence="9" id="KW-0804">Transcription</keyword>
<dbReference type="GO" id="GO:0008270">
    <property type="term" value="F:zinc ion binding"/>
    <property type="evidence" value="ECO:0007669"/>
    <property type="project" value="UniProtKB-KW"/>
</dbReference>
<dbReference type="FunFam" id="3.30.70.330:FF:000257">
    <property type="entry name" value="CCR4-NOT core complex subunit Not4"/>
    <property type="match status" value="1"/>
</dbReference>
<keyword evidence="3 12" id="KW-0479">Metal-binding</keyword>
<feature type="compositionally biased region" description="Pro residues" evidence="13">
    <location>
        <begin position="1189"/>
        <end position="1207"/>
    </location>
</feature>
<keyword evidence="18" id="KW-1185">Reference proteome</keyword>
<organism evidence="17 18">
    <name type="scientific">Pseudocercospora musae</name>
    <dbReference type="NCBI Taxonomy" id="113226"/>
    <lineage>
        <taxon>Eukaryota</taxon>
        <taxon>Fungi</taxon>
        <taxon>Dikarya</taxon>
        <taxon>Ascomycota</taxon>
        <taxon>Pezizomycotina</taxon>
        <taxon>Dothideomycetes</taxon>
        <taxon>Dothideomycetidae</taxon>
        <taxon>Mycosphaerellales</taxon>
        <taxon>Mycosphaerellaceae</taxon>
        <taxon>Pseudocercospora</taxon>
    </lineage>
</organism>
<feature type="domain" description="C3H1-type" evidence="16">
    <location>
        <begin position="235"/>
        <end position="262"/>
    </location>
</feature>
<dbReference type="PROSITE" id="PS50103">
    <property type="entry name" value="ZF_C3H1"/>
    <property type="match status" value="1"/>
</dbReference>
<feature type="compositionally biased region" description="Polar residues" evidence="13">
    <location>
        <begin position="956"/>
        <end position="978"/>
    </location>
</feature>
<keyword evidence="7" id="KW-0805">Transcription regulation</keyword>
<evidence type="ECO:0000256" key="1">
    <source>
        <dbReference type="ARBA" id="ARBA00004123"/>
    </source>
</evidence>
<dbReference type="EMBL" id="LFZO01000297">
    <property type="protein sequence ID" value="KXT09928.1"/>
    <property type="molecule type" value="Genomic_DNA"/>
</dbReference>
<feature type="compositionally biased region" description="Pro residues" evidence="13">
    <location>
        <begin position="351"/>
        <end position="361"/>
    </location>
</feature>
<dbReference type="InterPro" id="IPR000571">
    <property type="entry name" value="Znf_CCCH"/>
</dbReference>
<dbReference type="Proteomes" id="UP000073492">
    <property type="component" value="Unassembled WGS sequence"/>
</dbReference>
<dbReference type="InterPro" id="IPR039515">
    <property type="entry name" value="NOT4_mRING-HC-C4C4"/>
</dbReference>
<dbReference type="SMART" id="SM00360">
    <property type="entry name" value="RRM"/>
    <property type="match status" value="1"/>
</dbReference>
<feature type="compositionally biased region" description="Basic and acidic residues" evidence="13">
    <location>
        <begin position="444"/>
        <end position="464"/>
    </location>
</feature>
<dbReference type="InterPro" id="IPR013083">
    <property type="entry name" value="Znf_RING/FYVE/PHD"/>
</dbReference>
<accession>A0A139I5G2</accession>
<evidence type="ECO:0000256" key="2">
    <source>
        <dbReference type="ARBA" id="ARBA00022491"/>
    </source>
</evidence>
<dbReference type="EMBL" id="LFZO01000297">
    <property type="protein sequence ID" value="KXT09929.1"/>
    <property type="molecule type" value="Genomic_DNA"/>
</dbReference>
<dbReference type="Gene3D" id="3.30.40.10">
    <property type="entry name" value="Zinc/RING finger domain, C3HC4 (zinc finger)"/>
    <property type="match status" value="1"/>
</dbReference>
<feature type="compositionally biased region" description="Basic and acidic residues" evidence="13">
    <location>
        <begin position="914"/>
        <end position="926"/>
    </location>
</feature>
<feature type="domain" description="RING-type" evidence="14">
    <location>
        <begin position="48"/>
        <end position="91"/>
    </location>
</feature>
<dbReference type="PROSITE" id="PS50102">
    <property type="entry name" value="RRM"/>
    <property type="match status" value="1"/>
</dbReference>
<sequence length="1464" mass="159432">SLELSLSLSLSLSLPPHTRLDTTPAQPIIAMSRSLQDQFIDDDEEETCPLCVEEFDLTDKGFRPCPCGYQICQFCYHNVKNNMNGLCPACRRPYRDEDIEYKAITSEETAAHKARQAQKQKKTQQLLQKEKQKAEADNLSRKHLAGMRVVQKNLVYVTGLSPTTQEDLLLQTLRGDQYFGQYGKIIKIVVSKAKDPTHPHSVGVYVTYERKEDAAACIAAVDGSKNGDRTLRAQFGTTKYCSAYLRGENCTNRNCMFLHEPGEANESYSRADLSVLNAGSSQNGSGRPPPPQSQQPMASAAQPMLRQGSNEQGESSERPALPSTASWASKPPHQSRAESRSTSTTLESPVPLHPEPAPAPVQPELQPEAEPTPASAPAAEDPQAEATREHSVVTQPKRLQVSPLTHLLRNLKLEDFKLVWSNSCLSQADQDVIKNYPPLFDVVDGPKRRLRKQQEAEEKLRKAQEAQSFQQPPEAEPEDNPEISGSLQLGGEPEERQSERQLQSAIHPPGQEGALDQRFQYPGAVSSPGMGDRGLTPQQHQQMLLQTLKPNSYGSSGAFNSTFPQQTNQQPLGHQRNVSRYSFANDSSSASSAVKPVANPKLMNQQSSMMPPISGNHFGTQHQQPHGQFYTSNVQGPPPGLKTTGTPPVSGNLTFGQGHGFATGGLQYGAGSARSQQDTYYRDLMRGRDGTAAGVDPKQDSDFPPLRSRQASIAISQDASRRSTPPIPPGFEAQLANESRRSTPSIPPGLSKPRALPDLEASSSRPSSRPSSRASLRRQTSQVFPVVPLPRPGTPARIASSSRLEKHDKENAVPETPTRPSRKSPTSELKVAGSARHEEAQEERKDIKAATVEADRAAVPKPLDTKEPERQSKEIKTPISAKAQESDKSVGAQNVKGRQSKQAHVDSSHAAVETLDKSEVDQLDTQKRKHPGKLDITAATNKINKIEQAVGAPSATADSSTPNKPQRSFSTVSQTSASAKPLDSPSVSSPAIKTTAPRTLRVVQTPKAETPPPVAPPAIPAVVGHRLPSRQPSVTSINPPGTPSSEQISMSDNISMTSTSVSRANSPPPAASKVGSAPVRAKTKNQQKKERQERAKALEDEKAKQDEAVKTSSNEPVVEAIVSRKKKEKKAKDIKPSKARAAATATADTTPTASRPVSPSGKVVIEATVKAESPVPIPKEAKPATPVKTTPPPAPQAANPSPPPTPTLDPAQLLREIKASVPQMQKCIDSLFRVSSSQLNKTQQHNVSQKDLLAHFKADFKYTPTKEEVEALLKGSIPAVYYGGEDGRTFDRGMITPAGAHLRALTQEIEQRFLELEKAIRETPEELRFKSSKPQNETKFETFDLEALRHTFENGTQRGASVMEQMVQDGSAMKKGAFLVDEASKYINEFVMPPVTPPPQRQSQQQREKEHQHGSHANAAAQSGTNMSLDHLERQIGEAKRANEERENSLKKMIKKNKKLLGVS</sequence>
<reference evidence="17 18" key="1">
    <citation type="submission" date="2015-07" db="EMBL/GenBank/DDBJ databases">
        <title>Comparative genomics of the Sigatoka disease complex on banana suggests a link between parallel evolutionary changes in Pseudocercospora fijiensis and Pseudocercospora eumusae and increased virulence on the banana host.</title>
        <authorList>
            <person name="Chang T.-C."/>
            <person name="Salvucci A."/>
            <person name="Crous P.W."/>
            <person name="Stergiopoulos I."/>
        </authorList>
    </citation>
    <scope>NUCLEOTIDE SEQUENCE [LARGE SCALE GENOMIC DNA]</scope>
    <source>
        <strain evidence="17 18">CBS 116634</strain>
    </source>
</reference>
<feature type="compositionally biased region" description="Basic and acidic residues" evidence="13">
    <location>
        <begin position="835"/>
        <end position="876"/>
    </location>
</feature>
<dbReference type="GO" id="GO:0005634">
    <property type="term" value="C:nucleus"/>
    <property type="evidence" value="ECO:0007669"/>
    <property type="project" value="UniProtKB-SubCell"/>
</dbReference>
<feature type="region of interest" description="Disordered" evidence="13">
    <location>
        <begin position="437"/>
        <end position="515"/>
    </location>
</feature>
<dbReference type="PANTHER" id="PTHR12603:SF0">
    <property type="entry name" value="CCR4-NOT TRANSCRIPTION COMPLEX SUBUNIT 4"/>
    <property type="match status" value="1"/>
</dbReference>
<dbReference type="SMART" id="SM00361">
    <property type="entry name" value="RRM_1"/>
    <property type="match status" value="1"/>
</dbReference>
<evidence type="ECO:0000256" key="4">
    <source>
        <dbReference type="ARBA" id="ARBA00022771"/>
    </source>
</evidence>
<feature type="compositionally biased region" description="Pro residues" evidence="13">
    <location>
        <begin position="1009"/>
        <end position="1019"/>
    </location>
</feature>
<evidence type="ECO:0000256" key="6">
    <source>
        <dbReference type="ARBA" id="ARBA00022884"/>
    </source>
</evidence>
<feature type="region of interest" description="Disordered" evidence="13">
    <location>
        <begin position="276"/>
        <end position="401"/>
    </location>
</feature>
<evidence type="ECO:0000256" key="11">
    <source>
        <dbReference type="PROSITE-ProRule" id="PRU00176"/>
    </source>
</evidence>
<name>A0A139I5G2_9PEZI</name>
<feature type="compositionally biased region" description="Low complexity" evidence="13">
    <location>
        <begin position="362"/>
        <end position="381"/>
    </location>
</feature>
<evidence type="ECO:0000313" key="17">
    <source>
        <dbReference type="EMBL" id="KXT09928.1"/>
    </source>
</evidence>
<dbReference type="Pfam" id="PF14570">
    <property type="entry name" value="zf-RING_4"/>
    <property type="match status" value="1"/>
</dbReference>
<evidence type="ECO:0000259" key="14">
    <source>
        <dbReference type="PROSITE" id="PS50089"/>
    </source>
</evidence>
<dbReference type="GO" id="GO:0000956">
    <property type="term" value="P:nuclear-transcribed mRNA catabolic process"/>
    <property type="evidence" value="ECO:0007669"/>
    <property type="project" value="UniProtKB-ARBA"/>
</dbReference>
<evidence type="ECO:0000256" key="13">
    <source>
        <dbReference type="SAM" id="MobiDB-lite"/>
    </source>
</evidence>
<feature type="region of interest" description="Disordered" evidence="13">
    <location>
        <begin position="1392"/>
        <end position="1464"/>
    </location>
</feature>
<evidence type="ECO:0000256" key="3">
    <source>
        <dbReference type="ARBA" id="ARBA00022723"/>
    </source>
</evidence>
<dbReference type="FunFam" id="3.30.40.10:FF:000006">
    <property type="entry name" value="CCR4-NOT transcription complex subunit 4"/>
    <property type="match status" value="1"/>
</dbReference>
<gene>
    <name evidence="17" type="ORF">AC579_7999</name>
</gene>
<dbReference type="InterPro" id="IPR001841">
    <property type="entry name" value="Znf_RING"/>
</dbReference>
<dbReference type="OrthoDB" id="1923159at2759"/>
<evidence type="ECO:0000256" key="8">
    <source>
        <dbReference type="ARBA" id="ARBA00023054"/>
    </source>
</evidence>
<dbReference type="InterPro" id="IPR039780">
    <property type="entry name" value="Mot2"/>
</dbReference>
<dbReference type="Pfam" id="PF00076">
    <property type="entry name" value="RRM_1"/>
    <property type="match status" value="1"/>
</dbReference>
<evidence type="ECO:0000313" key="18">
    <source>
        <dbReference type="Proteomes" id="UP000073492"/>
    </source>
</evidence>
<evidence type="ECO:0000259" key="16">
    <source>
        <dbReference type="PROSITE" id="PS50103"/>
    </source>
</evidence>
<evidence type="ECO:0000256" key="10">
    <source>
        <dbReference type="ARBA" id="ARBA00023242"/>
    </source>
</evidence>
<dbReference type="Gene3D" id="3.30.70.330">
    <property type="match status" value="1"/>
</dbReference>
<dbReference type="PANTHER" id="PTHR12603">
    <property type="entry name" value="CCR4-NOT TRANSCRIPTION COMPLEX RELATED"/>
    <property type="match status" value="1"/>
</dbReference>
<comment type="caution">
    <text evidence="17">The sequence shown here is derived from an EMBL/GenBank/DDBJ whole genome shotgun (WGS) entry which is preliminary data.</text>
</comment>
<proteinExistence type="predicted"/>
<feature type="compositionally biased region" description="Polar residues" evidence="13">
    <location>
        <begin position="621"/>
        <end position="635"/>
    </location>
</feature>
<feature type="compositionally biased region" description="Low complexity" evidence="13">
    <location>
        <begin position="1139"/>
        <end position="1153"/>
    </location>
</feature>
<evidence type="ECO:0000256" key="12">
    <source>
        <dbReference type="PROSITE-ProRule" id="PRU00723"/>
    </source>
</evidence>
<evidence type="ECO:0000256" key="9">
    <source>
        <dbReference type="ARBA" id="ARBA00023163"/>
    </source>
</evidence>
<feature type="zinc finger region" description="C3H1-type" evidence="12">
    <location>
        <begin position="235"/>
        <end position="262"/>
    </location>
</feature>
<keyword evidence="4 12" id="KW-0863">Zinc-finger</keyword>
<dbReference type="InterPro" id="IPR034261">
    <property type="entry name" value="CNOT4_RRM"/>
</dbReference>
<evidence type="ECO:0000256" key="7">
    <source>
        <dbReference type="ARBA" id="ARBA00023015"/>
    </source>
</evidence>
<dbReference type="GO" id="GO:0030015">
    <property type="term" value="C:CCR4-NOT core complex"/>
    <property type="evidence" value="ECO:0007669"/>
    <property type="project" value="UniProtKB-ARBA"/>
</dbReference>
<feature type="non-terminal residue" evidence="17">
    <location>
        <position position="1"/>
    </location>
</feature>
<dbReference type="InterPro" id="IPR000504">
    <property type="entry name" value="RRM_dom"/>
</dbReference>
<dbReference type="GO" id="GO:0061630">
    <property type="term" value="F:ubiquitin protein ligase activity"/>
    <property type="evidence" value="ECO:0007669"/>
    <property type="project" value="UniProtKB-ARBA"/>
</dbReference>
<comment type="subcellular location">
    <subcellularLocation>
        <location evidence="1">Nucleus</location>
    </subcellularLocation>
</comment>
<feature type="compositionally biased region" description="Basic residues" evidence="13">
    <location>
        <begin position="1452"/>
        <end position="1464"/>
    </location>
</feature>
<dbReference type="CDD" id="cd16618">
    <property type="entry name" value="mRING-HC-C4C4_CNOT4"/>
    <property type="match status" value="1"/>
</dbReference>
<dbReference type="GO" id="GO:0003723">
    <property type="term" value="F:RNA binding"/>
    <property type="evidence" value="ECO:0007669"/>
    <property type="project" value="UniProtKB-UniRule"/>
</dbReference>
<keyword evidence="5 12" id="KW-0862">Zinc</keyword>
<feature type="compositionally biased region" description="Basic and acidic residues" evidence="13">
    <location>
        <begin position="803"/>
        <end position="812"/>
    </location>
</feature>
<feature type="region of interest" description="Disordered" evidence="13">
    <location>
        <begin position="621"/>
        <end position="645"/>
    </location>
</feature>
<dbReference type="InterPro" id="IPR035979">
    <property type="entry name" value="RBD_domain_sf"/>
</dbReference>
<dbReference type="InterPro" id="IPR012677">
    <property type="entry name" value="Nucleotide-bd_a/b_plait_sf"/>
</dbReference>
<protein>
    <recommendedName>
        <fullName evidence="19">RING-type domain-containing protein</fullName>
    </recommendedName>
</protein>
<evidence type="ECO:0000256" key="5">
    <source>
        <dbReference type="ARBA" id="ARBA00022833"/>
    </source>
</evidence>
<keyword evidence="2" id="KW-0678">Repressor</keyword>
<feature type="compositionally biased region" description="Polar residues" evidence="13">
    <location>
        <begin position="1030"/>
        <end position="1065"/>
    </location>
</feature>
<feature type="compositionally biased region" description="Basic and acidic residues" evidence="13">
    <location>
        <begin position="1087"/>
        <end position="1109"/>
    </location>
</feature>
<feature type="domain" description="RRM" evidence="15">
    <location>
        <begin position="153"/>
        <end position="238"/>
    </location>
</feature>
<feature type="region of interest" description="Disordered" evidence="13">
    <location>
        <begin position="712"/>
        <end position="1210"/>
    </location>
</feature>
<dbReference type="InterPro" id="IPR003954">
    <property type="entry name" value="RRM_euk-type"/>
</dbReference>
<keyword evidence="10" id="KW-0539">Nucleus</keyword>
<feature type="compositionally biased region" description="Basic and acidic residues" evidence="13">
    <location>
        <begin position="1430"/>
        <end position="1450"/>
    </location>
</feature>
<dbReference type="PROSITE" id="PS50089">
    <property type="entry name" value="ZF_RING_2"/>
    <property type="match status" value="1"/>
</dbReference>
<feature type="compositionally biased region" description="Low complexity" evidence="13">
    <location>
        <begin position="294"/>
        <end position="303"/>
    </location>
</feature>
<feature type="region of interest" description="Disordered" evidence="13">
    <location>
        <begin position="550"/>
        <end position="574"/>
    </location>
</feature>
<evidence type="ECO:0000259" key="15">
    <source>
        <dbReference type="PROSITE" id="PS50102"/>
    </source>
</evidence>
<keyword evidence="6 11" id="KW-0694">RNA-binding</keyword>
<dbReference type="CDD" id="cd12438">
    <property type="entry name" value="RRM_CNOT4"/>
    <property type="match status" value="1"/>
</dbReference>